<accession>A0A927RLP8</accession>
<comment type="subcellular location">
    <subcellularLocation>
        <location evidence="1 7">Cell membrane</location>
        <topology evidence="1 7">Multi-pass membrane protein</topology>
    </subcellularLocation>
</comment>
<feature type="transmembrane region" description="Helical" evidence="7">
    <location>
        <begin position="20"/>
        <end position="41"/>
    </location>
</feature>
<dbReference type="AlphaFoldDB" id="A0A927RLP8"/>
<keyword evidence="6 7" id="KW-0472">Membrane</keyword>
<proteinExistence type="inferred from homology"/>
<feature type="transmembrane region" description="Helical" evidence="7">
    <location>
        <begin position="62"/>
        <end position="87"/>
    </location>
</feature>
<feature type="transmembrane region" description="Helical" evidence="7">
    <location>
        <begin position="125"/>
        <end position="144"/>
    </location>
</feature>
<evidence type="ECO:0000256" key="2">
    <source>
        <dbReference type="ARBA" id="ARBA00010792"/>
    </source>
</evidence>
<keyword evidence="10" id="KW-1185">Reference proteome</keyword>
<gene>
    <name evidence="9" type="ORF">HEB94_004921</name>
</gene>
<evidence type="ECO:0000256" key="3">
    <source>
        <dbReference type="ARBA" id="ARBA00022475"/>
    </source>
</evidence>
<comment type="caution">
    <text evidence="9">The sequence shown here is derived from an EMBL/GenBank/DDBJ whole genome shotgun (WGS) entry which is preliminary data.</text>
</comment>
<sequence length="213" mass="22175">MPVHLLALNPLDPHSLLASFGPIGVFVVLVAETGLLIGIFLPGDSLLVTAGLLCATKAQGSLHLSLPAVLLAAVAGALVGAQIGYLIGRRAGPALVDERRGPRVRTAVAGGRAALERYGPEKAVVLARFIPLVRTVMNPLMGVIAVPARTFVVWQVVGGVVWSAGVTLAGYALGSHVPHIDTYLLPIIALVVVISLIPLALEAYRARTNRSRA</sequence>
<dbReference type="RefSeq" id="WP_192751922.1">
    <property type="nucleotide sequence ID" value="NZ_BAABJL010000071.1"/>
</dbReference>
<evidence type="ECO:0000256" key="5">
    <source>
        <dbReference type="ARBA" id="ARBA00022989"/>
    </source>
</evidence>
<comment type="similarity">
    <text evidence="2 7">Belongs to the DedA family.</text>
</comment>
<dbReference type="InterPro" id="IPR032816">
    <property type="entry name" value="VTT_dom"/>
</dbReference>
<keyword evidence="5 7" id="KW-1133">Transmembrane helix</keyword>
<evidence type="ECO:0000313" key="10">
    <source>
        <dbReference type="Proteomes" id="UP000638648"/>
    </source>
</evidence>
<evidence type="ECO:0000256" key="4">
    <source>
        <dbReference type="ARBA" id="ARBA00022692"/>
    </source>
</evidence>
<dbReference type="GO" id="GO:0005886">
    <property type="term" value="C:plasma membrane"/>
    <property type="evidence" value="ECO:0007669"/>
    <property type="project" value="UniProtKB-SubCell"/>
</dbReference>
<name>A0A927RLP8_9ACTN</name>
<feature type="transmembrane region" description="Helical" evidence="7">
    <location>
        <begin position="183"/>
        <end position="204"/>
    </location>
</feature>
<feature type="domain" description="VTT" evidence="8">
    <location>
        <begin position="41"/>
        <end position="171"/>
    </location>
</feature>
<protein>
    <submittedName>
        <fullName evidence="9">Membrane-associated protein</fullName>
    </submittedName>
</protein>
<feature type="transmembrane region" description="Helical" evidence="7">
    <location>
        <begin position="151"/>
        <end position="171"/>
    </location>
</feature>
<dbReference type="InterPro" id="IPR032818">
    <property type="entry name" value="DedA-like"/>
</dbReference>
<keyword evidence="3 7" id="KW-1003">Cell membrane</keyword>
<dbReference type="PANTHER" id="PTHR30353:SF0">
    <property type="entry name" value="TRANSMEMBRANE PROTEIN"/>
    <property type="match status" value="1"/>
</dbReference>
<evidence type="ECO:0000256" key="6">
    <source>
        <dbReference type="ARBA" id="ARBA00023136"/>
    </source>
</evidence>
<reference evidence="9" key="1">
    <citation type="submission" date="2020-10" db="EMBL/GenBank/DDBJ databases">
        <title>Sequencing the genomes of 1000 actinobacteria strains.</title>
        <authorList>
            <person name="Klenk H.-P."/>
        </authorList>
    </citation>
    <scope>NUCLEOTIDE SEQUENCE</scope>
    <source>
        <strain evidence="9">DSM 45354</strain>
    </source>
</reference>
<dbReference type="Proteomes" id="UP000638648">
    <property type="component" value="Unassembled WGS sequence"/>
</dbReference>
<dbReference type="EMBL" id="JADBEM010000001">
    <property type="protein sequence ID" value="MBE1608073.1"/>
    <property type="molecule type" value="Genomic_DNA"/>
</dbReference>
<organism evidence="9 10">
    <name type="scientific">Actinopolymorpha pittospori</name>
    <dbReference type="NCBI Taxonomy" id="648752"/>
    <lineage>
        <taxon>Bacteria</taxon>
        <taxon>Bacillati</taxon>
        <taxon>Actinomycetota</taxon>
        <taxon>Actinomycetes</taxon>
        <taxon>Propionibacteriales</taxon>
        <taxon>Actinopolymorphaceae</taxon>
        <taxon>Actinopolymorpha</taxon>
    </lineage>
</organism>
<dbReference type="Pfam" id="PF09335">
    <property type="entry name" value="VTT_dom"/>
    <property type="match status" value="1"/>
</dbReference>
<evidence type="ECO:0000313" key="9">
    <source>
        <dbReference type="EMBL" id="MBE1608073.1"/>
    </source>
</evidence>
<evidence type="ECO:0000256" key="1">
    <source>
        <dbReference type="ARBA" id="ARBA00004651"/>
    </source>
</evidence>
<keyword evidence="4 7" id="KW-0812">Transmembrane</keyword>
<dbReference type="PANTHER" id="PTHR30353">
    <property type="entry name" value="INNER MEMBRANE PROTEIN DEDA-RELATED"/>
    <property type="match status" value="1"/>
</dbReference>
<evidence type="ECO:0000259" key="8">
    <source>
        <dbReference type="Pfam" id="PF09335"/>
    </source>
</evidence>
<evidence type="ECO:0000256" key="7">
    <source>
        <dbReference type="RuleBase" id="RU367016"/>
    </source>
</evidence>